<name>A0A834T4M2_9FABA</name>
<dbReference type="EMBL" id="JAAIUW010000009">
    <property type="protein sequence ID" value="KAF7815455.1"/>
    <property type="molecule type" value="Genomic_DNA"/>
</dbReference>
<dbReference type="FunFam" id="3.40.50.2000:FF:000055">
    <property type="entry name" value="Glycosyltransferase"/>
    <property type="match status" value="1"/>
</dbReference>
<reference evidence="6" key="1">
    <citation type="submission" date="2020-09" db="EMBL/GenBank/DDBJ databases">
        <title>Genome-Enabled Discovery of Anthraquinone Biosynthesis in Senna tora.</title>
        <authorList>
            <person name="Kang S.-H."/>
            <person name="Pandey R.P."/>
            <person name="Lee C.-M."/>
            <person name="Sim J.-S."/>
            <person name="Jeong J.-T."/>
            <person name="Choi B.-S."/>
            <person name="Jung M."/>
            <person name="Ginzburg D."/>
            <person name="Zhao K."/>
            <person name="Won S.Y."/>
            <person name="Oh T.-J."/>
            <person name="Yu Y."/>
            <person name="Kim N.-H."/>
            <person name="Lee O.R."/>
            <person name="Lee T.-H."/>
            <person name="Bashyal P."/>
            <person name="Kim T.-S."/>
            <person name="Lee W.-H."/>
            <person name="Kawkins C."/>
            <person name="Kim C.-K."/>
            <person name="Kim J.S."/>
            <person name="Ahn B.O."/>
            <person name="Rhee S.Y."/>
            <person name="Sohng J.K."/>
        </authorList>
    </citation>
    <scope>NUCLEOTIDE SEQUENCE</scope>
    <source>
        <tissue evidence="6">Leaf</tissue>
    </source>
</reference>
<gene>
    <name evidence="6" type="ORF">G2W53_029424</name>
</gene>
<sequence>MDLMSDHENYTQKPHAVCIPYPAQGHINPFMQLAKLLHSNGFHITFVNTEFNHRRFAKALGPGFVMGLPDFRFETIPDGMPSSDKDATQDIPALCESTRKHCFVPFKELIVKLNSSTKHEKVPPVSCIICDPTMGFAAKVADELGIQRIQLWTASACGMLGYLQYDELVKRGIVPFKDESFAVDGTLDTILDWVTGMKDIKLKYLPSFMRVTNLDDIMFDCLGSAARSCINSLSSSSSNAVIINTFKELDIEVLDVIMAKNPNVYTIGPLHLLNHKHFTNDHHHHEKQNNGKFKSSGSSLWKSDSKCIQWLEKWEPNSVIYVNYGSITMMSEQHLKEFAWGLANSKHPFLWILRPDLVMGESEKSILPQDLLDEVKDRGYITSWCTQEEVLGHPSIGAFLTHCGWNSTLESICNGIPIICWPFFAEQQTNCWCACTRWEIGMEIKEDVKREEICGIVKEALEGEKGKQMRRKSLVWKKKAREAIDKGGSSYNNFKRLLKERFSIIIDG</sequence>
<evidence type="ECO:0000256" key="3">
    <source>
        <dbReference type="RuleBase" id="RU003718"/>
    </source>
</evidence>
<evidence type="ECO:0000313" key="6">
    <source>
        <dbReference type="EMBL" id="KAF7815455.1"/>
    </source>
</evidence>
<dbReference type="CDD" id="cd03784">
    <property type="entry name" value="GT1_Gtf-like"/>
    <property type="match status" value="1"/>
</dbReference>
<dbReference type="Pfam" id="PF26168">
    <property type="entry name" value="Glyco_transf_N"/>
    <property type="match status" value="1"/>
</dbReference>
<protein>
    <recommendedName>
        <fullName evidence="4">Glycosyltransferase</fullName>
        <ecNumber evidence="4">2.4.1.-</ecNumber>
    </recommendedName>
</protein>
<dbReference type="Proteomes" id="UP000634136">
    <property type="component" value="Unassembled WGS sequence"/>
</dbReference>
<comment type="caution">
    <text evidence="6">The sequence shown here is derived from an EMBL/GenBank/DDBJ whole genome shotgun (WGS) entry which is preliminary data.</text>
</comment>
<dbReference type="Pfam" id="PF00201">
    <property type="entry name" value="UDPGT"/>
    <property type="match status" value="1"/>
</dbReference>
<keyword evidence="2 3" id="KW-0808">Transferase</keyword>
<dbReference type="FunFam" id="3.40.50.2000:FF:000027">
    <property type="entry name" value="Glycosyltransferase"/>
    <property type="match status" value="1"/>
</dbReference>
<keyword evidence="7" id="KW-1185">Reference proteome</keyword>
<evidence type="ECO:0000256" key="2">
    <source>
        <dbReference type="ARBA" id="ARBA00022679"/>
    </source>
</evidence>
<dbReference type="PANTHER" id="PTHR11926:SF1365">
    <property type="entry name" value="GLYCOSYLTRANSFERASE"/>
    <property type="match status" value="1"/>
</dbReference>
<accession>A0A834T4M2</accession>
<dbReference type="EC" id="2.4.1.-" evidence="4"/>
<dbReference type="InterPro" id="IPR002213">
    <property type="entry name" value="UDP_glucos_trans"/>
</dbReference>
<feature type="domain" description="Glycosyltransferase N-terminal" evidence="5">
    <location>
        <begin position="17"/>
        <end position="64"/>
    </location>
</feature>
<evidence type="ECO:0000256" key="4">
    <source>
        <dbReference type="RuleBase" id="RU362057"/>
    </source>
</evidence>
<dbReference type="Gene3D" id="3.40.50.2000">
    <property type="entry name" value="Glycogen Phosphorylase B"/>
    <property type="match status" value="2"/>
</dbReference>
<dbReference type="SUPFAM" id="SSF53756">
    <property type="entry name" value="UDP-Glycosyltransferase/glycogen phosphorylase"/>
    <property type="match status" value="1"/>
</dbReference>
<dbReference type="AlphaFoldDB" id="A0A834T4M2"/>
<dbReference type="OrthoDB" id="5835829at2759"/>
<dbReference type="PROSITE" id="PS00375">
    <property type="entry name" value="UDPGT"/>
    <property type="match status" value="1"/>
</dbReference>
<dbReference type="PANTHER" id="PTHR11926">
    <property type="entry name" value="GLUCOSYL/GLUCURONOSYL TRANSFERASES"/>
    <property type="match status" value="1"/>
</dbReference>
<dbReference type="GO" id="GO:0080044">
    <property type="term" value="F:quercetin 7-O-glucosyltransferase activity"/>
    <property type="evidence" value="ECO:0007669"/>
    <property type="project" value="TreeGrafter"/>
</dbReference>
<evidence type="ECO:0000259" key="5">
    <source>
        <dbReference type="Pfam" id="PF26168"/>
    </source>
</evidence>
<dbReference type="GO" id="GO:0080043">
    <property type="term" value="F:quercetin 3-O-glucosyltransferase activity"/>
    <property type="evidence" value="ECO:0007669"/>
    <property type="project" value="TreeGrafter"/>
</dbReference>
<evidence type="ECO:0000313" key="7">
    <source>
        <dbReference type="Proteomes" id="UP000634136"/>
    </source>
</evidence>
<evidence type="ECO:0000256" key="1">
    <source>
        <dbReference type="ARBA" id="ARBA00009995"/>
    </source>
</evidence>
<organism evidence="6 7">
    <name type="scientific">Senna tora</name>
    <dbReference type="NCBI Taxonomy" id="362788"/>
    <lineage>
        <taxon>Eukaryota</taxon>
        <taxon>Viridiplantae</taxon>
        <taxon>Streptophyta</taxon>
        <taxon>Embryophyta</taxon>
        <taxon>Tracheophyta</taxon>
        <taxon>Spermatophyta</taxon>
        <taxon>Magnoliopsida</taxon>
        <taxon>eudicotyledons</taxon>
        <taxon>Gunneridae</taxon>
        <taxon>Pentapetalae</taxon>
        <taxon>rosids</taxon>
        <taxon>fabids</taxon>
        <taxon>Fabales</taxon>
        <taxon>Fabaceae</taxon>
        <taxon>Caesalpinioideae</taxon>
        <taxon>Cassia clade</taxon>
        <taxon>Senna</taxon>
    </lineage>
</organism>
<dbReference type="InterPro" id="IPR035595">
    <property type="entry name" value="UDP_glycos_trans_CS"/>
</dbReference>
<dbReference type="InterPro" id="IPR058980">
    <property type="entry name" value="Glyco_transf_N"/>
</dbReference>
<proteinExistence type="inferred from homology"/>
<keyword evidence="3" id="KW-0328">Glycosyltransferase</keyword>
<comment type="similarity">
    <text evidence="1 3">Belongs to the UDP-glycosyltransferase family.</text>
</comment>